<accession>A3VLM9</accession>
<evidence type="ECO:0000313" key="5">
    <source>
        <dbReference type="Proteomes" id="UP000002931"/>
    </source>
</evidence>
<dbReference type="STRING" id="314271.RB2654_21598"/>
<evidence type="ECO:0000256" key="2">
    <source>
        <dbReference type="ARBA" id="ARBA00023002"/>
    </source>
</evidence>
<dbReference type="PANTHER" id="PTHR42760:SF133">
    <property type="entry name" value="3-OXOACYL-[ACYL-CARRIER-PROTEIN] REDUCTASE"/>
    <property type="match status" value="1"/>
</dbReference>
<dbReference type="InterPro" id="IPR036291">
    <property type="entry name" value="NAD(P)-bd_dom_sf"/>
</dbReference>
<gene>
    <name evidence="4" type="ORF">RB2654_21598</name>
</gene>
<evidence type="ECO:0000256" key="1">
    <source>
        <dbReference type="ARBA" id="ARBA00006484"/>
    </source>
</evidence>
<dbReference type="PRINTS" id="PR00081">
    <property type="entry name" value="GDHRDH"/>
</dbReference>
<name>A3VLM9_9RHOB</name>
<dbReference type="GO" id="GO:0016616">
    <property type="term" value="F:oxidoreductase activity, acting on the CH-OH group of donors, NAD or NADP as acceptor"/>
    <property type="evidence" value="ECO:0007669"/>
    <property type="project" value="TreeGrafter"/>
</dbReference>
<proteinExistence type="inferred from homology"/>
<evidence type="ECO:0000313" key="4">
    <source>
        <dbReference type="EMBL" id="EAQ10806.1"/>
    </source>
</evidence>
<keyword evidence="2" id="KW-0560">Oxidoreductase</keyword>
<dbReference type="InterPro" id="IPR020904">
    <property type="entry name" value="Sc_DH/Rdtase_CS"/>
</dbReference>
<dbReference type="Pfam" id="PF13561">
    <property type="entry name" value="adh_short_C2"/>
    <property type="match status" value="1"/>
</dbReference>
<reference evidence="4 5" key="1">
    <citation type="journal article" date="2010" name="J. Bacteriol.">
        <title>Genome sequences of Pelagibaca bermudensis HTCC2601T and Maritimibacter alkaliphilus HTCC2654T, the type strains of two marine Roseobacter genera.</title>
        <authorList>
            <person name="Thrash J.C."/>
            <person name="Cho J.C."/>
            <person name="Ferriera S."/>
            <person name="Johnson J."/>
            <person name="Vergin K.L."/>
            <person name="Giovannoni S.J."/>
        </authorList>
    </citation>
    <scope>NUCLEOTIDE SEQUENCE [LARGE SCALE GENOMIC DNA]</scope>
    <source>
        <strain evidence="4 5">HTCC2654</strain>
    </source>
</reference>
<dbReference type="InterPro" id="IPR002347">
    <property type="entry name" value="SDR_fam"/>
</dbReference>
<dbReference type="EMBL" id="AAMT01000024">
    <property type="protein sequence ID" value="EAQ10806.1"/>
    <property type="molecule type" value="Genomic_DNA"/>
</dbReference>
<dbReference type="OrthoDB" id="9803333at2"/>
<evidence type="ECO:0000259" key="3">
    <source>
        <dbReference type="SMART" id="SM00822"/>
    </source>
</evidence>
<comment type="similarity">
    <text evidence="1">Belongs to the short-chain dehydrogenases/reductases (SDR) family.</text>
</comment>
<dbReference type="AlphaFoldDB" id="A3VLM9"/>
<sequence>MQELKLNNLGTLEGKVIVVTGAGQGIGRALAGMISDLGGTPVAVDLNGEALEALKADIPQAEVYTGDVSDADFAAATVEDIGKKGLTLTGLVNNAGITRPAMIKKMTHSQWDDVIRVHLTGAYIWTQAVGRAILERAVDGESRNIGSMVHVSSIAGQGGSIGQINYAAAKAGIFGISMTAAKEWARYGIRSNSVSFGVVETPMTETVRGEKFRDSILARIPMGYWAETSEVVRPVAFLLSDSASYITGQNLGIDGGMNINV</sequence>
<keyword evidence="5" id="KW-1185">Reference proteome</keyword>
<dbReference type="Gene3D" id="3.40.50.720">
    <property type="entry name" value="NAD(P)-binding Rossmann-like Domain"/>
    <property type="match status" value="1"/>
</dbReference>
<dbReference type="Proteomes" id="UP000002931">
    <property type="component" value="Unassembled WGS sequence"/>
</dbReference>
<dbReference type="PRINTS" id="PR00080">
    <property type="entry name" value="SDRFAMILY"/>
</dbReference>
<dbReference type="FunFam" id="3.40.50.720:FF:000173">
    <property type="entry name" value="3-oxoacyl-[acyl-carrier protein] reductase"/>
    <property type="match status" value="1"/>
</dbReference>
<dbReference type="eggNOG" id="COG1028">
    <property type="taxonomic scope" value="Bacteria"/>
</dbReference>
<feature type="domain" description="Ketoreductase" evidence="3">
    <location>
        <begin position="15"/>
        <end position="187"/>
    </location>
</feature>
<dbReference type="InterPro" id="IPR057326">
    <property type="entry name" value="KR_dom"/>
</dbReference>
<dbReference type="PROSITE" id="PS00061">
    <property type="entry name" value="ADH_SHORT"/>
    <property type="match status" value="1"/>
</dbReference>
<organism evidence="4 5">
    <name type="scientific">Maritimibacter alkaliphilus HTCC2654</name>
    <dbReference type="NCBI Taxonomy" id="314271"/>
    <lineage>
        <taxon>Bacteria</taxon>
        <taxon>Pseudomonadati</taxon>
        <taxon>Pseudomonadota</taxon>
        <taxon>Alphaproteobacteria</taxon>
        <taxon>Rhodobacterales</taxon>
        <taxon>Roseobacteraceae</taxon>
        <taxon>Maritimibacter</taxon>
    </lineage>
</organism>
<dbReference type="SUPFAM" id="SSF51735">
    <property type="entry name" value="NAD(P)-binding Rossmann-fold domains"/>
    <property type="match status" value="1"/>
</dbReference>
<dbReference type="SMART" id="SM00822">
    <property type="entry name" value="PKS_KR"/>
    <property type="match status" value="1"/>
</dbReference>
<comment type="caution">
    <text evidence="4">The sequence shown here is derived from an EMBL/GenBank/DDBJ whole genome shotgun (WGS) entry which is preliminary data.</text>
</comment>
<dbReference type="HOGENOM" id="CLU_010194_1_3_5"/>
<protein>
    <submittedName>
        <fullName evidence="4">3-oxoacyl-[acyl-carrier protein] reductase</fullName>
    </submittedName>
</protein>
<dbReference type="PANTHER" id="PTHR42760">
    <property type="entry name" value="SHORT-CHAIN DEHYDROGENASES/REDUCTASES FAMILY MEMBER"/>
    <property type="match status" value="1"/>
</dbReference>